<dbReference type="InterPro" id="IPR002716">
    <property type="entry name" value="PIN_dom"/>
</dbReference>
<sequence>MFANRYTAFIDACTLASVLRRNLLLTLAEADFFRIRWSAPVLEETGRAIAKILVSKGRSQAEAEEIAATQISRMRQAFGEAEVVDFAHLTPLVEALPDPDDAHVIAAAVKTQAAAIVTENLKDFPEALLESLNLEVRSADDFIADTIALDTGRAVAAIRRMRGRFRRPEKSAHDLLLDMEAAGLVATVDALRPHVGSL</sequence>
<accession>A0A292ZP58</accession>
<feature type="domain" description="VapC50 C-terminal" evidence="2">
    <location>
        <begin position="139"/>
        <end position="193"/>
    </location>
</feature>
<evidence type="ECO:0000313" key="3">
    <source>
        <dbReference type="EMBL" id="GAY24681.1"/>
    </source>
</evidence>
<dbReference type="RefSeq" id="WP_061940013.1">
    <property type="nucleotide sequence ID" value="NZ_BEWI01000034.1"/>
</dbReference>
<dbReference type="AlphaFoldDB" id="A0A292ZP58"/>
<comment type="caution">
    <text evidence="3">The sequence shown here is derived from an EMBL/GenBank/DDBJ whole genome shotgun (WGS) entry which is preliminary data.</text>
</comment>
<dbReference type="Pfam" id="PF13470">
    <property type="entry name" value="PIN_3"/>
    <property type="match status" value="1"/>
</dbReference>
<proteinExistence type="predicted"/>
<feature type="domain" description="PIN" evidence="1">
    <location>
        <begin position="9"/>
        <end position="121"/>
    </location>
</feature>
<evidence type="ECO:0000259" key="1">
    <source>
        <dbReference type="Pfam" id="PF13470"/>
    </source>
</evidence>
<reference evidence="3 4" key="1">
    <citation type="journal article" date="2013" name="Biodegradation">
        <title>Occurrence of 4-tert-butylphenol (4-t-BP) biodegradation in an aquatic sample caused by the presence of Spirodela polyrrhiza and isolation of a 4-t-BP-utilizing bacterium.</title>
        <authorList>
            <person name="Ogata Y."/>
            <person name="Toyama T."/>
            <person name="Yu N."/>
            <person name="Wang X."/>
            <person name="Sei K."/>
            <person name="Ike M."/>
        </authorList>
    </citation>
    <scope>NUCLEOTIDE SEQUENCE [LARGE SCALE GENOMIC DNA]</scope>
    <source>
        <strain evidence="3 4">OMI</strain>
    </source>
</reference>
<organism evidence="3 4">
    <name type="scientific">Sphingobium fuliginis (strain ATCC 27551)</name>
    <dbReference type="NCBI Taxonomy" id="336203"/>
    <lineage>
        <taxon>Bacteria</taxon>
        <taxon>Pseudomonadati</taxon>
        <taxon>Pseudomonadota</taxon>
        <taxon>Alphaproteobacteria</taxon>
        <taxon>Sphingomonadales</taxon>
        <taxon>Sphingomonadaceae</taxon>
        <taxon>Sphingobium</taxon>
    </lineage>
</organism>
<protein>
    <submittedName>
        <fullName evidence="3">Uncharacterized protein</fullName>
    </submittedName>
</protein>
<dbReference type="Proteomes" id="UP000221538">
    <property type="component" value="Unassembled WGS sequence"/>
</dbReference>
<dbReference type="SUPFAM" id="SSF88723">
    <property type="entry name" value="PIN domain-like"/>
    <property type="match status" value="1"/>
</dbReference>
<dbReference type="Pfam" id="PF26343">
    <property type="entry name" value="VapC50_C"/>
    <property type="match status" value="1"/>
</dbReference>
<reference evidence="3 4" key="2">
    <citation type="journal article" date="2013" name="Environ. Sci. Technol.">
        <title>The 4-tert-butylphenol-utilizing bacterium Sphingobium fuliginis OMI can degrade bisphenols via phenolic ring hydroxylation and meta-cleavage pathway.</title>
        <authorList>
            <person name="Ogata Y."/>
            <person name="Goda S."/>
            <person name="Toyama T."/>
            <person name="Sei K."/>
            <person name="Ike M."/>
        </authorList>
    </citation>
    <scope>NUCLEOTIDE SEQUENCE [LARGE SCALE GENOMIC DNA]</scope>
    <source>
        <strain evidence="3 4">OMI</strain>
    </source>
</reference>
<dbReference type="InterPro" id="IPR029060">
    <property type="entry name" value="PIN-like_dom_sf"/>
</dbReference>
<gene>
    <name evidence="3" type="ORF">SFOMI_5266</name>
</gene>
<evidence type="ECO:0000313" key="4">
    <source>
        <dbReference type="Proteomes" id="UP000221538"/>
    </source>
</evidence>
<evidence type="ECO:0000259" key="2">
    <source>
        <dbReference type="Pfam" id="PF26343"/>
    </source>
</evidence>
<dbReference type="EMBL" id="BEWI01000034">
    <property type="protein sequence ID" value="GAY24681.1"/>
    <property type="molecule type" value="Genomic_DNA"/>
</dbReference>
<dbReference type="InterPro" id="IPR058652">
    <property type="entry name" value="VapC50_C"/>
</dbReference>
<name>A0A292ZP58_SPHSA</name>